<proteinExistence type="predicted"/>
<dbReference type="AlphaFoldDB" id="A0A3P1SJW6"/>
<dbReference type="GO" id="GO:0046983">
    <property type="term" value="F:protein dimerization activity"/>
    <property type="evidence" value="ECO:0007669"/>
    <property type="project" value="InterPro"/>
</dbReference>
<evidence type="ECO:0000256" key="6">
    <source>
        <dbReference type="ARBA" id="ARBA00023012"/>
    </source>
</evidence>
<dbReference type="InterPro" id="IPR003594">
    <property type="entry name" value="HATPase_dom"/>
</dbReference>
<dbReference type="SMART" id="SM00387">
    <property type="entry name" value="HATPase_c"/>
    <property type="match status" value="1"/>
</dbReference>
<protein>
    <recommendedName>
        <fullName evidence="14">Histidine kinase domain-containing protein</fullName>
    </recommendedName>
</protein>
<dbReference type="InterPro" id="IPR005467">
    <property type="entry name" value="His_kinase_dom"/>
</dbReference>
<dbReference type="PROSITE" id="PS50109">
    <property type="entry name" value="HIS_KIN"/>
    <property type="match status" value="1"/>
</dbReference>
<dbReference type="GO" id="GO:0000155">
    <property type="term" value="F:phosphorelay sensor kinase activity"/>
    <property type="evidence" value="ECO:0007669"/>
    <property type="project" value="InterPro"/>
</dbReference>
<evidence type="ECO:0000313" key="13">
    <source>
        <dbReference type="Proteomes" id="UP000267535"/>
    </source>
</evidence>
<comment type="subcellular location">
    <subcellularLocation>
        <location evidence="1">Membrane</location>
    </subcellularLocation>
</comment>
<reference evidence="12 13" key="1">
    <citation type="submission" date="2018-11" db="EMBL/GenBank/DDBJ databases">
        <title>The draft genome sequence of Amphritea balenae JAMM 1525T.</title>
        <authorList>
            <person name="Fang Z."/>
            <person name="Zhang Y."/>
            <person name="Han X."/>
        </authorList>
    </citation>
    <scope>NUCLEOTIDE SEQUENCE [LARGE SCALE GENOMIC DNA]</scope>
    <source>
        <strain evidence="12 13">JAMM 1525</strain>
    </source>
</reference>
<dbReference type="InterPro" id="IPR036890">
    <property type="entry name" value="HATPase_C_sf"/>
</dbReference>
<feature type="domain" description="Histidine kinase" evidence="10">
    <location>
        <begin position="362"/>
        <end position="564"/>
    </location>
</feature>
<evidence type="ECO:0008006" key="14">
    <source>
        <dbReference type="Google" id="ProtNLM"/>
    </source>
</evidence>
<sequence>MQKRYFPFITLGWLALTLLLVGLSLFSDYNRLQKSLSSDAHFIYSSVYEKTYINEVLLQNFTVLVSARPDDVDAIRSFANEMRKRYPHIERLQIHHQAPPLTTGYGTTSQFNVNPDANSYNASFPIVFIEPLTPDTRYLLNKDLLSDPVFAETINFARRYHQPVASPPFTLNNNRSSYGLFLAFFDRNTAPDGNNLYIASLVINIASLLPSSSFLSENAIISLKDESGAILDQRFTSTNNEPMPHWLPILKEQRTINRFGQSFQLEIAQQFSPKNLSISQLVILLLCSIAVYLLLMAYLRQKVAAESEQSSIYSKLKDERQQLENRIHTRTQELRDQLIENRRLTHQVLAVQEKERRNLSRELHDELGQSLTAIRTDAKILKRIHPDENSLVNQTAESIDAIAQNIYDVTYGMMRTLRPSALDDLGLMDAIQECIVSNRFDEHGIILHTDFRGALNEMHEDYNITLFRLTQEAFSNIIKYAKAHNVWIDIHRTSQGQRKEISGDRLEVMISDDGIGFDIKQIAFKSGFGLIGMRERVRALGGNFKITNNHENGTRIVVIIPIHSESVTGVEASSISDPATPAEPVH</sequence>
<keyword evidence="3 9" id="KW-0812">Transmembrane</keyword>
<evidence type="ECO:0000256" key="4">
    <source>
        <dbReference type="ARBA" id="ARBA00022777"/>
    </source>
</evidence>
<dbReference type="PROSITE" id="PS50839">
    <property type="entry name" value="CHASE"/>
    <property type="match status" value="1"/>
</dbReference>
<evidence type="ECO:0000259" key="11">
    <source>
        <dbReference type="PROSITE" id="PS50839"/>
    </source>
</evidence>
<dbReference type="CDD" id="cd16917">
    <property type="entry name" value="HATPase_UhpB-NarQ-NarX-like"/>
    <property type="match status" value="1"/>
</dbReference>
<dbReference type="Pfam" id="PF03924">
    <property type="entry name" value="CHASE"/>
    <property type="match status" value="1"/>
</dbReference>
<gene>
    <name evidence="12" type="ORF">EHS89_18215</name>
</gene>
<dbReference type="OrthoDB" id="9797605at2"/>
<keyword evidence="4" id="KW-0418">Kinase</keyword>
<keyword evidence="2" id="KW-0808">Transferase</keyword>
<evidence type="ECO:0000256" key="7">
    <source>
        <dbReference type="ARBA" id="ARBA00023136"/>
    </source>
</evidence>
<feature type="transmembrane region" description="Helical" evidence="9">
    <location>
        <begin position="278"/>
        <end position="299"/>
    </location>
</feature>
<dbReference type="Proteomes" id="UP000267535">
    <property type="component" value="Unassembled WGS sequence"/>
</dbReference>
<evidence type="ECO:0000313" key="12">
    <source>
        <dbReference type="EMBL" id="RRC97438.1"/>
    </source>
</evidence>
<dbReference type="Gene3D" id="1.20.5.1930">
    <property type="match status" value="1"/>
</dbReference>
<name>A0A3P1SJW6_9GAMM</name>
<dbReference type="InterPro" id="IPR006189">
    <property type="entry name" value="CHASE_dom"/>
</dbReference>
<dbReference type="InterPro" id="IPR011712">
    <property type="entry name" value="Sig_transdc_His_kin_sub3_dim/P"/>
</dbReference>
<dbReference type="GO" id="GO:0016020">
    <property type="term" value="C:membrane"/>
    <property type="evidence" value="ECO:0007669"/>
    <property type="project" value="UniProtKB-SubCell"/>
</dbReference>
<dbReference type="PANTHER" id="PTHR24421:SF58">
    <property type="entry name" value="SIGNAL TRANSDUCTION HISTIDINE-PROTEIN KINASE_PHOSPHATASE UHPB"/>
    <property type="match status" value="1"/>
</dbReference>
<keyword evidence="6" id="KW-0902">Two-component regulatory system</keyword>
<keyword evidence="8" id="KW-0175">Coiled coil</keyword>
<accession>A0A3P1SJW6</accession>
<feature type="coiled-coil region" evidence="8">
    <location>
        <begin position="306"/>
        <end position="369"/>
    </location>
</feature>
<evidence type="ECO:0000256" key="9">
    <source>
        <dbReference type="SAM" id="Phobius"/>
    </source>
</evidence>
<organism evidence="12 13">
    <name type="scientific">Amphritea balenae</name>
    <dbReference type="NCBI Taxonomy" id="452629"/>
    <lineage>
        <taxon>Bacteria</taxon>
        <taxon>Pseudomonadati</taxon>
        <taxon>Pseudomonadota</taxon>
        <taxon>Gammaproteobacteria</taxon>
        <taxon>Oceanospirillales</taxon>
        <taxon>Oceanospirillaceae</taxon>
        <taxon>Amphritea</taxon>
    </lineage>
</organism>
<dbReference type="Gene3D" id="3.30.450.350">
    <property type="entry name" value="CHASE domain"/>
    <property type="match status" value="1"/>
</dbReference>
<dbReference type="InterPro" id="IPR042240">
    <property type="entry name" value="CHASE_sf"/>
</dbReference>
<evidence type="ECO:0000256" key="3">
    <source>
        <dbReference type="ARBA" id="ARBA00022692"/>
    </source>
</evidence>
<dbReference type="Pfam" id="PF02518">
    <property type="entry name" value="HATPase_c"/>
    <property type="match status" value="1"/>
</dbReference>
<dbReference type="InterPro" id="IPR050482">
    <property type="entry name" value="Sensor_HK_TwoCompSys"/>
</dbReference>
<keyword evidence="7 9" id="KW-0472">Membrane</keyword>
<feature type="domain" description="CHASE" evidence="11">
    <location>
        <begin position="124"/>
        <end position="182"/>
    </location>
</feature>
<evidence type="ECO:0000256" key="5">
    <source>
        <dbReference type="ARBA" id="ARBA00022989"/>
    </source>
</evidence>
<evidence type="ECO:0000256" key="8">
    <source>
        <dbReference type="SAM" id="Coils"/>
    </source>
</evidence>
<keyword evidence="5 9" id="KW-1133">Transmembrane helix</keyword>
<dbReference type="EMBL" id="RQXV01000012">
    <property type="protein sequence ID" value="RRC97438.1"/>
    <property type="molecule type" value="Genomic_DNA"/>
</dbReference>
<comment type="caution">
    <text evidence="12">The sequence shown here is derived from an EMBL/GenBank/DDBJ whole genome shotgun (WGS) entry which is preliminary data.</text>
</comment>
<evidence type="ECO:0000256" key="2">
    <source>
        <dbReference type="ARBA" id="ARBA00022679"/>
    </source>
</evidence>
<dbReference type="SUPFAM" id="SSF55874">
    <property type="entry name" value="ATPase domain of HSP90 chaperone/DNA topoisomerase II/histidine kinase"/>
    <property type="match status" value="1"/>
</dbReference>
<dbReference type="PANTHER" id="PTHR24421">
    <property type="entry name" value="NITRATE/NITRITE SENSOR PROTEIN NARX-RELATED"/>
    <property type="match status" value="1"/>
</dbReference>
<dbReference type="RefSeq" id="WP_124927601.1">
    <property type="nucleotide sequence ID" value="NZ_BMOH01000009.1"/>
</dbReference>
<keyword evidence="13" id="KW-1185">Reference proteome</keyword>
<evidence type="ECO:0000259" key="10">
    <source>
        <dbReference type="PROSITE" id="PS50109"/>
    </source>
</evidence>
<evidence type="ECO:0000256" key="1">
    <source>
        <dbReference type="ARBA" id="ARBA00004370"/>
    </source>
</evidence>
<dbReference type="Gene3D" id="3.30.565.10">
    <property type="entry name" value="Histidine kinase-like ATPase, C-terminal domain"/>
    <property type="match status" value="1"/>
</dbReference>
<dbReference type="Pfam" id="PF07730">
    <property type="entry name" value="HisKA_3"/>
    <property type="match status" value="1"/>
</dbReference>